<dbReference type="AlphaFoldDB" id="L8X0P9"/>
<keyword evidence="2" id="KW-1133">Transmembrane helix</keyword>
<feature type="region of interest" description="Disordered" evidence="1">
    <location>
        <begin position="224"/>
        <end position="245"/>
    </location>
</feature>
<comment type="caution">
    <text evidence="3">The sequence shown here is derived from an EMBL/GenBank/DDBJ whole genome shotgun (WGS) entry which is preliminary data.</text>
</comment>
<accession>L8X0P9</accession>
<dbReference type="Proteomes" id="UP000011668">
    <property type="component" value="Unassembled WGS sequence"/>
</dbReference>
<dbReference type="HOGENOM" id="CLU_545338_0_0_1"/>
<sequence length="500" mass="55162">MFAPVRAVLGRSAVTGFSIQALWRTRSLNALSPDDATPLELIPTLFLFFLIKSIPKWILLIWYPPQVTDARAAMAIYRLHKRAWDASLPVSYVKRGRTTSGNEAESGSLATGEDMDQAQEGSAKRKRRDSAGEFPGGGRKGVSSGLGTIIKPRARKTGKERVERGSADQAGSKWWQTLGAGQSKELLVPNEARNFDELPGGEDDKLAPVNSPMDAPIIVEAFVPPARRPSGPRPLPTLAPSRNTSYSSTYRPIIVESPLAQSREDLSSPPPSSFDPSKLGYQDAIKKTHSLFSRRQHQNGEHHSRHNCPLFLLHPMSYRTSHGQLALEGSCPILSPHLCGLWSYTLVAAFPIVYWLSTAASGLALFWARAIVGAVTGVVGFTIGYNLIRLSRRGIDATVWATVIHESMHPDGGVTLEQLNAFAANPTSPWSAIRLLFRRTFKHKGTRRTHRRNYDRKPWTLTIIIFLFVAILSACLVFVFGRIVDIYTKQEASIFTVLSG</sequence>
<feature type="transmembrane region" description="Helical" evidence="2">
    <location>
        <begin position="341"/>
        <end position="360"/>
    </location>
</feature>
<organism evidence="3 4">
    <name type="scientific">Thanatephorus cucumeris (strain AG1-IA)</name>
    <name type="common">Rice sheath blight fungus</name>
    <name type="synonym">Rhizoctonia solani</name>
    <dbReference type="NCBI Taxonomy" id="983506"/>
    <lineage>
        <taxon>Eukaryota</taxon>
        <taxon>Fungi</taxon>
        <taxon>Dikarya</taxon>
        <taxon>Basidiomycota</taxon>
        <taxon>Agaricomycotina</taxon>
        <taxon>Agaricomycetes</taxon>
        <taxon>Cantharellales</taxon>
        <taxon>Ceratobasidiaceae</taxon>
        <taxon>Rhizoctonia</taxon>
        <taxon>Rhizoctonia solani AG-1</taxon>
    </lineage>
</organism>
<reference evidence="3 4" key="1">
    <citation type="journal article" date="2013" name="Nat. Commun.">
        <title>The evolution and pathogenic mechanisms of the rice sheath blight pathogen.</title>
        <authorList>
            <person name="Zheng A."/>
            <person name="Lin R."/>
            <person name="Xu L."/>
            <person name="Qin P."/>
            <person name="Tang C."/>
            <person name="Ai P."/>
            <person name="Zhang D."/>
            <person name="Liu Y."/>
            <person name="Sun Z."/>
            <person name="Feng H."/>
            <person name="Wang Y."/>
            <person name="Chen Y."/>
            <person name="Liang X."/>
            <person name="Fu R."/>
            <person name="Li Q."/>
            <person name="Zhang J."/>
            <person name="Yu X."/>
            <person name="Xie Z."/>
            <person name="Ding L."/>
            <person name="Guan P."/>
            <person name="Tang J."/>
            <person name="Liang Y."/>
            <person name="Wang S."/>
            <person name="Deng Q."/>
            <person name="Li S."/>
            <person name="Zhu J."/>
            <person name="Wang L."/>
            <person name="Liu H."/>
            <person name="Li P."/>
        </authorList>
    </citation>
    <scope>NUCLEOTIDE SEQUENCE [LARGE SCALE GENOMIC DNA]</scope>
    <source>
        <strain evidence="4">AG-1 IA</strain>
    </source>
</reference>
<keyword evidence="4" id="KW-1185">Reference proteome</keyword>
<dbReference type="OrthoDB" id="3254674at2759"/>
<gene>
    <name evidence="3" type="ORF">AG1IA_03772</name>
</gene>
<dbReference type="STRING" id="983506.L8X0P9"/>
<proteinExistence type="predicted"/>
<protein>
    <submittedName>
        <fullName evidence="3">Uncharacterized protein</fullName>
    </submittedName>
</protein>
<name>L8X0P9_THACA</name>
<evidence type="ECO:0000256" key="2">
    <source>
        <dbReference type="SAM" id="Phobius"/>
    </source>
</evidence>
<feature type="transmembrane region" description="Helical" evidence="2">
    <location>
        <begin position="458"/>
        <end position="480"/>
    </location>
</feature>
<feature type="transmembrane region" description="Helical" evidence="2">
    <location>
        <begin position="41"/>
        <end position="63"/>
    </location>
</feature>
<keyword evidence="2" id="KW-0812">Transmembrane</keyword>
<feature type="region of interest" description="Disordered" evidence="1">
    <location>
        <begin position="97"/>
        <end position="170"/>
    </location>
</feature>
<evidence type="ECO:0000313" key="3">
    <source>
        <dbReference type="EMBL" id="ELU42199.1"/>
    </source>
</evidence>
<feature type="compositionally biased region" description="Basic and acidic residues" evidence="1">
    <location>
        <begin position="157"/>
        <end position="166"/>
    </location>
</feature>
<evidence type="ECO:0000256" key="1">
    <source>
        <dbReference type="SAM" id="MobiDB-lite"/>
    </source>
</evidence>
<dbReference type="EMBL" id="AFRT01000902">
    <property type="protein sequence ID" value="ELU42199.1"/>
    <property type="molecule type" value="Genomic_DNA"/>
</dbReference>
<evidence type="ECO:0000313" key="4">
    <source>
        <dbReference type="Proteomes" id="UP000011668"/>
    </source>
</evidence>
<feature type="compositionally biased region" description="Polar residues" evidence="1">
    <location>
        <begin position="98"/>
        <end position="109"/>
    </location>
</feature>
<keyword evidence="2" id="KW-0472">Membrane</keyword>
<feature type="transmembrane region" description="Helical" evidence="2">
    <location>
        <begin position="366"/>
        <end position="388"/>
    </location>
</feature>